<dbReference type="GO" id="GO:0006886">
    <property type="term" value="P:intracellular protein transport"/>
    <property type="evidence" value="ECO:0007669"/>
    <property type="project" value="InterPro"/>
</dbReference>
<sequence>MSSKALEAEDLISKAEKCLKTSLFKRTPDYDSAIEYYTKAAVIYRNSRSFPQAADLYAKIAELQMKVGSAFHCAKNYENAAFVYKDMKDFNKMAELVDKGGELLRKAGTPDSASYLYERAAKWVFRISEFYRFRAIEQAIPEKAAEFYELSSDACEVEDKYHEAADQCNIAARIWVRLRRFADAERLLRKYIEFSCKANPASTAATLGGTADSSAVPKLCSRAVVVMILMKLHQEDEVAANKIFTEAMQRWRFGESDDYNAVQRLLNAVEQADGEAAAQALKASCFRTLDLDYVRLIKEIKFPTYETGADKDDDEPKHHPPRMVAPSFSPTIPAATRGIPKSVEIVHEECDSLPQPTRLDEPEDEEDIC</sequence>
<dbReference type="AlphaFoldDB" id="A0A504YN42"/>
<keyword evidence="11" id="KW-1185">Reference proteome</keyword>
<dbReference type="OrthoDB" id="26569at2759"/>
<evidence type="ECO:0000256" key="3">
    <source>
        <dbReference type="ARBA" id="ARBA00022448"/>
    </source>
</evidence>
<dbReference type="GO" id="GO:0005483">
    <property type="term" value="F:soluble NSF attachment protein activity"/>
    <property type="evidence" value="ECO:0007669"/>
    <property type="project" value="TreeGrafter"/>
</dbReference>
<dbReference type="InterPro" id="IPR011990">
    <property type="entry name" value="TPR-like_helical_dom_sf"/>
</dbReference>
<protein>
    <recommendedName>
        <fullName evidence="7">Gamma-soluble NSF attachment protein</fullName>
    </recommendedName>
    <alternativeName>
        <fullName evidence="8">N-ethylmaleimide-sensitive factor attachment protein gamma</fullName>
    </alternativeName>
</protein>
<evidence type="ECO:0000256" key="8">
    <source>
        <dbReference type="ARBA" id="ARBA00042485"/>
    </source>
</evidence>
<comment type="subcellular location">
    <subcellularLocation>
        <location evidence="1">Membrane</location>
        <topology evidence="1">Peripheral membrane protein</topology>
    </subcellularLocation>
</comment>
<keyword evidence="6" id="KW-0472">Membrane</keyword>
<dbReference type="SUPFAM" id="SSF48452">
    <property type="entry name" value="TPR-like"/>
    <property type="match status" value="1"/>
</dbReference>
<keyword evidence="5" id="KW-0653">Protein transport</keyword>
<dbReference type="EMBL" id="SUNJ01011065">
    <property type="protein sequence ID" value="TPP59170.1"/>
    <property type="molecule type" value="Genomic_DNA"/>
</dbReference>
<feature type="compositionally biased region" description="Basic and acidic residues" evidence="9">
    <location>
        <begin position="308"/>
        <end position="318"/>
    </location>
</feature>
<dbReference type="STRING" id="46835.A0A504YN42"/>
<comment type="similarity">
    <text evidence="2">Belongs to the SNAP family.</text>
</comment>
<evidence type="ECO:0000256" key="7">
    <source>
        <dbReference type="ARBA" id="ARBA00040047"/>
    </source>
</evidence>
<evidence type="ECO:0000256" key="4">
    <source>
        <dbReference type="ARBA" id="ARBA00022892"/>
    </source>
</evidence>
<accession>A0A504YN42</accession>
<evidence type="ECO:0000256" key="5">
    <source>
        <dbReference type="ARBA" id="ARBA00022927"/>
    </source>
</evidence>
<dbReference type="PANTHER" id="PTHR13768">
    <property type="entry name" value="SOLUBLE NSF ATTACHMENT PROTEIN SNAP"/>
    <property type="match status" value="1"/>
</dbReference>
<evidence type="ECO:0000256" key="1">
    <source>
        <dbReference type="ARBA" id="ARBA00004170"/>
    </source>
</evidence>
<dbReference type="Proteomes" id="UP000316759">
    <property type="component" value="Unassembled WGS sequence"/>
</dbReference>
<evidence type="ECO:0000313" key="11">
    <source>
        <dbReference type="Proteomes" id="UP000316759"/>
    </source>
</evidence>
<dbReference type="Pfam" id="PF14938">
    <property type="entry name" value="SNAP"/>
    <property type="match status" value="1"/>
</dbReference>
<gene>
    <name evidence="10" type="ORF">FGIG_06293</name>
</gene>
<dbReference type="GO" id="GO:0005774">
    <property type="term" value="C:vacuolar membrane"/>
    <property type="evidence" value="ECO:0007669"/>
    <property type="project" value="TreeGrafter"/>
</dbReference>
<keyword evidence="4" id="KW-0931">ER-Golgi transport</keyword>
<reference evidence="10 11" key="1">
    <citation type="submission" date="2019-04" db="EMBL/GenBank/DDBJ databases">
        <title>Annotation for the trematode Fasciola gigantica.</title>
        <authorList>
            <person name="Choi Y.-J."/>
        </authorList>
    </citation>
    <scope>NUCLEOTIDE SEQUENCE [LARGE SCALE GENOMIC DNA]</scope>
    <source>
        <strain evidence="10">Uganda_cow_1</strain>
    </source>
</reference>
<evidence type="ECO:0000256" key="9">
    <source>
        <dbReference type="SAM" id="MobiDB-lite"/>
    </source>
</evidence>
<proteinExistence type="inferred from homology"/>
<evidence type="ECO:0000256" key="6">
    <source>
        <dbReference type="ARBA" id="ARBA00023136"/>
    </source>
</evidence>
<feature type="region of interest" description="Disordered" evidence="9">
    <location>
        <begin position="350"/>
        <end position="369"/>
    </location>
</feature>
<dbReference type="GO" id="GO:0019905">
    <property type="term" value="F:syntaxin binding"/>
    <property type="evidence" value="ECO:0007669"/>
    <property type="project" value="TreeGrafter"/>
</dbReference>
<evidence type="ECO:0000256" key="2">
    <source>
        <dbReference type="ARBA" id="ARBA00010050"/>
    </source>
</evidence>
<organism evidence="10 11">
    <name type="scientific">Fasciola gigantica</name>
    <name type="common">Giant liver fluke</name>
    <dbReference type="NCBI Taxonomy" id="46835"/>
    <lineage>
        <taxon>Eukaryota</taxon>
        <taxon>Metazoa</taxon>
        <taxon>Spiralia</taxon>
        <taxon>Lophotrochozoa</taxon>
        <taxon>Platyhelminthes</taxon>
        <taxon>Trematoda</taxon>
        <taxon>Digenea</taxon>
        <taxon>Plagiorchiida</taxon>
        <taxon>Echinostomata</taxon>
        <taxon>Echinostomatoidea</taxon>
        <taxon>Fasciolidae</taxon>
        <taxon>Fasciola</taxon>
    </lineage>
</organism>
<dbReference type="InterPro" id="IPR000744">
    <property type="entry name" value="NSF_attach"/>
</dbReference>
<name>A0A504YN42_FASGI</name>
<dbReference type="Gene3D" id="1.25.40.10">
    <property type="entry name" value="Tetratricopeptide repeat domain"/>
    <property type="match status" value="1"/>
</dbReference>
<evidence type="ECO:0000313" key="10">
    <source>
        <dbReference type="EMBL" id="TPP59170.1"/>
    </source>
</evidence>
<feature type="region of interest" description="Disordered" evidence="9">
    <location>
        <begin position="306"/>
        <end position="333"/>
    </location>
</feature>
<dbReference type="PANTHER" id="PTHR13768:SF2">
    <property type="entry name" value="GAMMA-SOLUBLE NSF ATTACHMENT PROTEIN"/>
    <property type="match status" value="1"/>
</dbReference>
<keyword evidence="3" id="KW-0813">Transport</keyword>
<dbReference type="GO" id="GO:0016192">
    <property type="term" value="P:vesicle-mediated transport"/>
    <property type="evidence" value="ECO:0007669"/>
    <property type="project" value="UniProtKB-KW"/>
</dbReference>
<dbReference type="GO" id="GO:0031201">
    <property type="term" value="C:SNARE complex"/>
    <property type="evidence" value="ECO:0007669"/>
    <property type="project" value="TreeGrafter"/>
</dbReference>
<comment type="caution">
    <text evidence="10">The sequence shown here is derived from an EMBL/GenBank/DDBJ whole genome shotgun (WGS) entry which is preliminary data.</text>
</comment>